<evidence type="ECO:0000256" key="6">
    <source>
        <dbReference type="ARBA" id="ARBA00022777"/>
    </source>
</evidence>
<keyword evidence="4" id="KW-0808">Transferase</keyword>
<evidence type="ECO:0000256" key="4">
    <source>
        <dbReference type="ARBA" id="ARBA00022679"/>
    </source>
</evidence>
<dbReference type="STRING" id="67801.A0A1B0B1H1"/>
<dbReference type="UniPathway" id="UPA00109">
    <property type="reaction ID" value="UER00185"/>
</dbReference>
<comment type="similarity">
    <text evidence="2">Belongs to the phosphoglycerate kinase family.</text>
</comment>
<evidence type="ECO:0000256" key="1">
    <source>
        <dbReference type="ARBA" id="ARBA00001946"/>
    </source>
</evidence>
<evidence type="ECO:0000256" key="3">
    <source>
        <dbReference type="ARBA" id="ARBA00013061"/>
    </source>
</evidence>
<dbReference type="Pfam" id="PF00162">
    <property type="entry name" value="PGK"/>
    <property type="match status" value="1"/>
</dbReference>
<dbReference type="EC" id="2.7.2.3" evidence="3"/>
<reference evidence="9" key="2">
    <citation type="submission" date="2020-05" db="UniProtKB">
        <authorList>
            <consortium name="EnsemblMetazoa"/>
        </authorList>
    </citation>
    <scope>IDENTIFICATION</scope>
    <source>
        <strain evidence="9">IAEA</strain>
    </source>
</reference>
<dbReference type="GO" id="GO:0006096">
    <property type="term" value="P:glycolytic process"/>
    <property type="evidence" value="ECO:0007669"/>
    <property type="project" value="UniProtKB-UniPathway"/>
</dbReference>
<protein>
    <recommendedName>
        <fullName evidence="3">phosphoglycerate kinase</fullName>
        <ecNumber evidence="3">2.7.2.3</ecNumber>
    </recommendedName>
</protein>
<keyword evidence="5" id="KW-0547">Nucleotide-binding</keyword>
<name>A0A1B0B1H1_9MUSC</name>
<dbReference type="EMBL" id="JXJN01007152">
    <property type="status" value="NOT_ANNOTATED_CDS"/>
    <property type="molecule type" value="Genomic_DNA"/>
</dbReference>
<reference evidence="10" key="1">
    <citation type="submission" date="2015-01" db="EMBL/GenBank/DDBJ databases">
        <authorList>
            <person name="Aksoy S."/>
            <person name="Warren W."/>
            <person name="Wilson R.K."/>
        </authorList>
    </citation>
    <scope>NUCLEOTIDE SEQUENCE [LARGE SCALE GENOMIC DNA]</scope>
    <source>
        <strain evidence="10">IAEA</strain>
    </source>
</reference>
<keyword evidence="8" id="KW-0460">Magnesium</keyword>
<dbReference type="AlphaFoldDB" id="A0A1B0B1H1"/>
<evidence type="ECO:0000313" key="10">
    <source>
        <dbReference type="Proteomes" id="UP000092460"/>
    </source>
</evidence>
<evidence type="ECO:0000256" key="7">
    <source>
        <dbReference type="ARBA" id="ARBA00022840"/>
    </source>
</evidence>
<evidence type="ECO:0000256" key="8">
    <source>
        <dbReference type="ARBA" id="ARBA00022842"/>
    </source>
</evidence>
<dbReference type="EMBL" id="JXJN01007150">
    <property type="status" value="NOT_ANNOTATED_CDS"/>
    <property type="molecule type" value="Genomic_DNA"/>
</dbReference>
<dbReference type="SUPFAM" id="SSF53748">
    <property type="entry name" value="Phosphoglycerate kinase"/>
    <property type="match status" value="1"/>
</dbReference>
<dbReference type="GO" id="GO:0004618">
    <property type="term" value="F:phosphoglycerate kinase activity"/>
    <property type="evidence" value="ECO:0007669"/>
    <property type="project" value="UniProtKB-EC"/>
</dbReference>
<dbReference type="VEuPathDB" id="VectorBase:GPPI015758"/>
<dbReference type="Proteomes" id="UP000092460">
    <property type="component" value="Unassembled WGS sequence"/>
</dbReference>
<dbReference type="InterPro" id="IPR015824">
    <property type="entry name" value="Phosphoglycerate_kinase_N"/>
</dbReference>
<keyword evidence="7" id="KW-0067">ATP-binding</keyword>
<dbReference type="EMBL" id="JXJN01007151">
    <property type="status" value="NOT_ANNOTATED_CDS"/>
    <property type="molecule type" value="Genomic_DNA"/>
</dbReference>
<evidence type="ECO:0000256" key="5">
    <source>
        <dbReference type="ARBA" id="ARBA00022741"/>
    </source>
</evidence>
<organism evidence="9 10">
    <name type="scientific">Glossina palpalis gambiensis</name>
    <dbReference type="NCBI Taxonomy" id="67801"/>
    <lineage>
        <taxon>Eukaryota</taxon>
        <taxon>Metazoa</taxon>
        <taxon>Ecdysozoa</taxon>
        <taxon>Arthropoda</taxon>
        <taxon>Hexapoda</taxon>
        <taxon>Insecta</taxon>
        <taxon>Pterygota</taxon>
        <taxon>Neoptera</taxon>
        <taxon>Endopterygota</taxon>
        <taxon>Diptera</taxon>
        <taxon>Brachycera</taxon>
        <taxon>Muscomorpha</taxon>
        <taxon>Hippoboscoidea</taxon>
        <taxon>Glossinidae</taxon>
        <taxon>Glossina</taxon>
    </lineage>
</organism>
<keyword evidence="6" id="KW-0418">Kinase</keyword>
<evidence type="ECO:0000256" key="2">
    <source>
        <dbReference type="ARBA" id="ARBA00008982"/>
    </source>
</evidence>
<accession>A0A1B0B1H1</accession>
<dbReference type="EnsemblMetazoa" id="GPPI015758-RA">
    <property type="protein sequence ID" value="GPPI015758-PA"/>
    <property type="gene ID" value="GPPI015758"/>
</dbReference>
<sequence length="158" mass="18010">MIKISNIHKNIKYIKLQGFQSDTLINILALAANICNSPRKSFVKVADKIQLTGNLLDKLNGMIIGGGMAFTLPKVLKNLKIAFDKSLRQRLRNNFKYGEILHKYRVALKRIIFSEKLKHLVRKRAPIVTLHGKDGIVCVTSTKKILKCEKEELMEHNT</sequence>
<dbReference type="GO" id="GO:0005524">
    <property type="term" value="F:ATP binding"/>
    <property type="evidence" value="ECO:0007669"/>
    <property type="project" value="UniProtKB-KW"/>
</dbReference>
<dbReference type="Gene3D" id="3.40.50.1260">
    <property type="entry name" value="Phosphoglycerate kinase, N-terminal domain"/>
    <property type="match status" value="1"/>
</dbReference>
<proteinExistence type="inferred from homology"/>
<dbReference type="InterPro" id="IPR001576">
    <property type="entry name" value="Phosphoglycerate_kinase"/>
</dbReference>
<evidence type="ECO:0000313" key="9">
    <source>
        <dbReference type="EnsemblMetazoa" id="GPPI015758-PA"/>
    </source>
</evidence>
<comment type="cofactor">
    <cofactor evidence="1">
        <name>Mg(2+)</name>
        <dbReference type="ChEBI" id="CHEBI:18420"/>
    </cofactor>
</comment>
<dbReference type="InterPro" id="IPR036043">
    <property type="entry name" value="Phosphoglycerate_kinase_sf"/>
</dbReference>
<keyword evidence="10" id="KW-1185">Reference proteome</keyword>